<feature type="domain" description="MACPF" evidence="3">
    <location>
        <begin position="30"/>
        <end position="350"/>
    </location>
</feature>
<dbReference type="InterPro" id="IPR052784">
    <property type="entry name" value="Perforin-1_pore-forming"/>
</dbReference>
<dbReference type="InterPro" id="IPR000008">
    <property type="entry name" value="C2_dom"/>
</dbReference>
<dbReference type="OrthoDB" id="1366754at2759"/>
<evidence type="ECO:0000259" key="3">
    <source>
        <dbReference type="PROSITE" id="PS51412"/>
    </source>
</evidence>
<dbReference type="AlphaFoldDB" id="A0A9Q1DEE8"/>
<feature type="chain" id="PRO_5040163777" description="Perforin-1-like" evidence="1">
    <location>
        <begin position="23"/>
        <end position="583"/>
    </location>
</feature>
<dbReference type="Pfam" id="PF01823">
    <property type="entry name" value="MACPF"/>
    <property type="match status" value="1"/>
</dbReference>
<dbReference type="GO" id="GO:0051607">
    <property type="term" value="P:defense response to virus"/>
    <property type="evidence" value="ECO:0007669"/>
    <property type="project" value="TreeGrafter"/>
</dbReference>
<dbReference type="SMART" id="SM00239">
    <property type="entry name" value="C2"/>
    <property type="match status" value="1"/>
</dbReference>
<keyword evidence="1" id="KW-0732">Signal</keyword>
<accession>A0A9Q1DEE8</accession>
<dbReference type="GO" id="GO:0001771">
    <property type="term" value="P:immunological synapse formation"/>
    <property type="evidence" value="ECO:0007669"/>
    <property type="project" value="TreeGrafter"/>
</dbReference>
<feature type="domain" description="C2" evidence="2">
    <location>
        <begin position="373"/>
        <end position="488"/>
    </location>
</feature>
<dbReference type="Gene3D" id="2.60.40.150">
    <property type="entry name" value="C2 domain"/>
    <property type="match status" value="1"/>
</dbReference>
<dbReference type="Proteomes" id="UP001152803">
    <property type="component" value="Unassembled WGS sequence"/>
</dbReference>
<evidence type="ECO:0000313" key="4">
    <source>
        <dbReference type="EMBL" id="KAJ8267855.1"/>
    </source>
</evidence>
<dbReference type="GO" id="GO:0016020">
    <property type="term" value="C:membrane"/>
    <property type="evidence" value="ECO:0007669"/>
    <property type="project" value="TreeGrafter"/>
</dbReference>
<sequence>MEGLWRLLIAGCACHFLSSACAFGVGTAGSPAQCKRARFVPGHNLAGEGLDIVTMQRKGAYVVDLEKWGSANGSCTLVRNRYQSNRLQKLPTAVVHWRSLGNCRKGVTSKRYESSESLVEDATSSAQTSWKIGLGIRGVAGISVGGTHSRVATFASRKSRRDKYSFVSQEVHCSFYRYRLAAKLPLHAEFQGAIRRLQKRRSSSDFEQLIATYGTHYIVRTCQAAMMGLSVTEVMDCLEVEASGTYKSVTLRAEARHCRRDSRRMQNRQSFRSMFREHHSEVVGGEHGSNLLFSKNPRSYLYWMNSLKAKPDIVLYTARPLFFLLPQQHPARQGLRTAIRSYIMRNALVRKCSGSCRGRRSSRRDPCACVCRSDGRITGSCCPRRPGLAKLSVYGLYARKLYGDVMTQTDGSVLVRYGGRAGRTEIIPNNDNPRWRKTFRFGPVVLNMGTRLKFEVYDEDRRWNSDLLGRCSVAPRQGTVSDSCMFKYGTFFFTYRVTCAPSLGGNRCQEYIPSPMRRSLAKTYYSRNGFLAGERWEAVLAGITPSLQALVPGSRTTVANRKGLASGVVMAFVFMQSFQLIQQ</sequence>
<dbReference type="EMBL" id="JAFJMO010000009">
    <property type="protein sequence ID" value="KAJ8267855.1"/>
    <property type="molecule type" value="Genomic_DNA"/>
</dbReference>
<dbReference type="SMART" id="SM00457">
    <property type="entry name" value="MACPF"/>
    <property type="match status" value="1"/>
</dbReference>
<dbReference type="InterPro" id="IPR020864">
    <property type="entry name" value="MACPF"/>
</dbReference>
<keyword evidence="5" id="KW-1185">Reference proteome</keyword>
<evidence type="ECO:0008006" key="6">
    <source>
        <dbReference type="Google" id="ProtNLM"/>
    </source>
</evidence>
<dbReference type="PROSITE" id="PS51257">
    <property type="entry name" value="PROKAR_LIPOPROTEIN"/>
    <property type="match status" value="1"/>
</dbReference>
<dbReference type="InterPro" id="IPR035892">
    <property type="entry name" value="C2_domain_sf"/>
</dbReference>
<evidence type="ECO:0000313" key="5">
    <source>
        <dbReference type="Proteomes" id="UP001152803"/>
    </source>
</evidence>
<gene>
    <name evidence="4" type="ORF">COCON_G00130270</name>
</gene>
<dbReference type="Pfam" id="PF00168">
    <property type="entry name" value="C2"/>
    <property type="match status" value="1"/>
</dbReference>
<dbReference type="GO" id="GO:0001913">
    <property type="term" value="P:T cell mediated cytotoxicity"/>
    <property type="evidence" value="ECO:0007669"/>
    <property type="project" value="TreeGrafter"/>
</dbReference>
<reference evidence="4" key="1">
    <citation type="journal article" date="2023" name="Science">
        <title>Genome structures resolve the early diversification of teleost fishes.</title>
        <authorList>
            <person name="Parey E."/>
            <person name="Louis A."/>
            <person name="Montfort J."/>
            <person name="Bouchez O."/>
            <person name="Roques C."/>
            <person name="Iampietro C."/>
            <person name="Lluch J."/>
            <person name="Castinel A."/>
            <person name="Donnadieu C."/>
            <person name="Desvignes T."/>
            <person name="Floi Bucao C."/>
            <person name="Jouanno E."/>
            <person name="Wen M."/>
            <person name="Mejri S."/>
            <person name="Dirks R."/>
            <person name="Jansen H."/>
            <person name="Henkel C."/>
            <person name="Chen W.J."/>
            <person name="Zahm M."/>
            <person name="Cabau C."/>
            <person name="Klopp C."/>
            <person name="Thompson A.W."/>
            <person name="Robinson-Rechavi M."/>
            <person name="Braasch I."/>
            <person name="Lecointre G."/>
            <person name="Bobe J."/>
            <person name="Postlethwait J.H."/>
            <person name="Berthelot C."/>
            <person name="Roest Crollius H."/>
            <person name="Guiguen Y."/>
        </authorList>
    </citation>
    <scope>NUCLEOTIDE SEQUENCE</scope>
    <source>
        <tissue evidence="4">Blood</tissue>
    </source>
</reference>
<dbReference type="PANTHER" id="PTHR46096:SF5">
    <property type="entry name" value="PERFORIN 1.2 PRECURSOR-RELATED"/>
    <property type="match status" value="1"/>
</dbReference>
<evidence type="ECO:0000259" key="2">
    <source>
        <dbReference type="PROSITE" id="PS50004"/>
    </source>
</evidence>
<name>A0A9Q1DEE8_CONCO</name>
<comment type="caution">
    <text evidence="4">The sequence shown here is derived from an EMBL/GenBank/DDBJ whole genome shotgun (WGS) entry which is preliminary data.</text>
</comment>
<dbReference type="PROSITE" id="PS51412">
    <property type="entry name" value="MACPF_2"/>
    <property type="match status" value="1"/>
</dbReference>
<organism evidence="4 5">
    <name type="scientific">Conger conger</name>
    <name type="common">Conger eel</name>
    <name type="synonym">Muraena conger</name>
    <dbReference type="NCBI Taxonomy" id="82655"/>
    <lineage>
        <taxon>Eukaryota</taxon>
        <taxon>Metazoa</taxon>
        <taxon>Chordata</taxon>
        <taxon>Craniata</taxon>
        <taxon>Vertebrata</taxon>
        <taxon>Euteleostomi</taxon>
        <taxon>Actinopterygii</taxon>
        <taxon>Neopterygii</taxon>
        <taxon>Teleostei</taxon>
        <taxon>Anguilliformes</taxon>
        <taxon>Congridae</taxon>
        <taxon>Conger</taxon>
    </lineage>
</organism>
<dbReference type="GO" id="GO:0022829">
    <property type="term" value="F:wide pore channel activity"/>
    <property type="evidence" value="ECO:0007669"/>
    <property type="project" value="TreeGrafter"/>
</dbReference>
<dbReference type="PANTHER" id="PTHR46096">
    <property type="entry name" value="PERFORIN-1"/>
    <property type="match status" value="1"/>
</dbReference>
<evidence type="ECO:0000256" key="1">
    <source>
        <dbReference type="SAM" id="SignalP"/>
    </source>
</evidence>
<protein>
    <recommendedName>
        <fullName evidence="6">Perforin-1-like</fullName>
    </recommendedName>
</protein>
<dbReference type="SUPFAM" id="SSF49562">
    <property type="entry name" value="C2 domain (Calcium/lipid-binding domain, CaLB)"/>
    <property type="match status" value="1"/>
</dbReference>
<dbReference type="PROSITE" id="PS50004">
    <property type="entry name" value="C2"/>
    <property type="match status" value="1"/>
</dbReference>
<proteinExistence type="predicted"/>
<feature type="signal peptide" evidence="1">
    <location>
        <begin position="1"/>
        <end position="22"/>
    </location>
</feature>